<proteinExistence type="predicted"/>
<name>A0ABP3UCB1_9CLOT</name>
<dbReference type="EMBL" id="BAAACF010000003">
    <property type="protein sequence ID" value="GAA0727613.1"/>
    <property type="molecule type" value="Genomic_DNA"/>
</dbReference>
<protein>
    <submittedName>
        <fullName evidence="1">Uncharacterized protein</fullName>
    </submittedName>
</protein>
<accession>A0ABP3UCB1</accession>
<keyword evidence="2" id="KW-1185">Reference proteome</keyword>
<comment type="caution">
    <text evidence="1">The sequence shown here is derived from an EMBL/GenBank/DDBJ whole genome shotgun (WGS) entry which is preliminary data.</text>
</comment>
<organism evidence="1 2">
    <name type="scientific">Clostridium malenominatum</name>
    <dbReference type="NCBI Taxonomy" id="1539"/>
    <lineage>
        <taxon>Bacteria</taxon>
        <taxon>Bacillati</taxon>
        <taxon>Bacillota</taxon>
        <taxon>Clostridia</taxon>
        <taxon>Eubacteriales</taxon>
        <taxon>Clostridiaceae</taxon>
        <taxon>Clostridium</taxon>
    </lineage>
</organism>
<evidence type="ECO:0000313" key="2">
    <source>
        <dbReference type="Proteomes" id="UP001500339"/>
    </source>
</evidence>
<dbReference type="Proteomes" id="UP001500339">
    <property type="component" value="Unassembled WGS sequence"/>
</dbReference>
<evidence type="ECO:0000313" key="1">
    <source>
        <dbReference type="EMBL" id="GAA0727613.1"/>
    </source>
</evidence>
<reference evidence="2" key="1">
    <citation type="journal article" date="2019" name="Int. J. Syst. Evol. Microbiol.">
        <title>The Global Catalogue of Microorganisms (GCM) 10K type strain sequencing project: providing services to taxonomists for standard genome sequencing and annotation.</title>
        <authorList>
            <consortium name="The Broad Institute Genomics Platform"/>
            <consortium name="The Broad Institute Genome Sequencing Center for Infectious Disease"/>
            <person name="Wu L."/>
            <person name="Ma J."/>
        </authorList>
    </citation>
    <scope>NUCLEOTIDE SEQUENCE [LARGE SCALE GENOMIC DNA]</scope>
    <source>
        <strain evidence="2">JCM 1405</strain>
    </source>
</reference>
<sequence>MLKIWGKLIKDSKIIRDEVVESNVEGTYQENLKACIIDLCYKFDISKPYWLPANLNEYNKRLKTSFNQHNFMEEIEFDKFEIEELGEKKR</sequence>
<dbReference type="RefSeq" id="WP_343770227.1">
    <property type="nucleotide sequence ID" value="NZ_BAAACF010000003.1"/>
</dbReference>
<gene>
    <name evidence="1" type="ORF">GCM10008905_25410</name>
</gene>